<gene>
    <name evidence="4" type="primary">lytB_6</name>
    <name evidence="4" type="ORF">NCTC10913_04662</name>
</gene>
<protein>
    <submittedName>
        <fullName evidence="4">Surface protein PspC</fullName>
        <ecNumber evidence="4">3.2.1.96</ecNumber>
    </submittedName>
</protein>
<dbReference type="EC" id="3.2.1.96" evidence="4"/>
<accession>A0ABY6T0G8</accession>
<dbReference type="Proteomes" id="UP000277570">
    <property type="component" value="Unassembled WGS sequence"/>
</dbReference>
<feature type="repeat" description="Cell wall-binding" evidence="2">
    <location>
        <begin position="456"/>
        <end position="475"/>
    </location>
</feature>
<keyword evidence="4" id="KW-0326">Glycosidase</keyword>
<evidence type="ECO:0000256" key="1">
    <source>
        <dbReference type="ARBA" id="ARBA00022737"/>
    </source>
</evidence>
<feature type="repeat" description="Cell wall-binding" evidence="2">
    <location>
        <begin position="476"/>
        <end position="495"/>
    </location>
</feature>
<name>A0ABY6T0G8_9CLOT</name>
<dbReference type="GO" id="GO:0033925">
    <property type="term" value="F:mannosyl-glycoprotein endo-beta-N-acetylglucosaminidase activity"/>
    <property type="evidence" value="ECO:0007669"/>
    <property type="project" value="UniProtKB-EC"/>
</dbReference>
<proteinExistence type="predicted"/>
<keyword evidence="1" id="KW-0677">Repeat</keyword>
<organism evidence="4 5">
    <name type="scientific">Clostridium carnis</name>
    <dbReference type="NCBI Taxonomy" id="1530"/>
    <lineage>
        <taxon>Bacteria</taxon>
        <taxon>Bacillati</taxon>
        <taxon>Bacillota</taxon>
        <taxon>Clostridia</taxon>
        <taxon>Eubacteriales</taxon>
        <taxon>Clostridiaceae</taxon>
        <taxon>Clostridium</taxon>
    </lineage>
</organism>
<dbReference type="RefSeq" id="WP_125150068.1">
    <property type="nucleotide sequence ID" value="NZ_UYIN01000022.1"/>
</dbReference>
<dbReference type="SUPFAM" id="SSF69360">
    <property type="entry name" value="Cell wall binding repeat"/>
    <property type="match status" value="1"/>
</dbReference>
<dbReference type="EMBL" id="UYIN01000022">
    <property type="protein sequence ID" value="VDG74291.1"/>
    <property type="molecule type" value="Genomic_DNA"/>
</dbReference>
<sequence length="555" mass="64019">MNKIKLTSMITLATSLISMTSVASASTRLETLDGTFESVQAFSNGTYIYEGSKNDEQDYETYYFTGKNDVLIEDVSGTGSKYGMFYIDFNDDEKLFNLTTGKLEDDDSEEKLFQIENNFRRKVLKKADRYKDVEEMELIAKIGHDIFGEVIYEYKLINSDETFYIVYISESGKYIDVSENLNIIHYTKDTDGNTKKVKLDDYDDLTKEGYIIQNEKTLLADNEYIYRIFTLINEEDSNDSTMYAQKISKDQGKTKNGAYIPKSITTYEMKDLATDLFKIMASEGTSLNDLINEGRLTARMLKNSLYLIIPKENSLTIKKYDLKTVRENGQSKKILKLDEDFDNVEDIEIKAYSIDVLGNVWILNKGKISKLVGDEFVTMYNTDGSMNQLSVFNDTSLVAWNTENEIYSTIAPKLPEQSSDEKIENEETDKGESTLQGWIKNFDNTWSFYKEDSTKAIGWLKDKNAWYYLNNEGIMQTGWVKDNYKWYYLNNSGVMQTGWLNLEGDWYYLNNSGDMKTGWLKDTDGRWYYLYENGSMAKNTVIDGYVLGSNGAWIR</sequence>
<dbReference type="PROSITE" id="PS51170">
    <property type="entry name" value="CW"/>
    <property type="match status" value="4"/>
</dbReference>
<feature type="signal peptide" evidence="3">
    <location>
        <begin position="1"/>
        <end position="25"/>
    </location>
</feature>
<feature type="repeat" description="Cell wall-binding" evidence="2">
    <location>
        <begin position="516"/>
        <end position="536"/>
    </location>
</feature>
<dbReference type="Gene3D" id="2.10.270.10">
    <property type="entry name" value="Cholin Binding"/>
    <property type="match status" value="1"/>
</dbReference>
<dbReference type="Pfam" id="PF19127">
    <property type="entry name" value="Choline_bind_3"/>
    <property type="match status" value="2"/>
</dbReference>
<feature type="chain" id="PRO_5045189814" evidence="3">
    <location>
        <begin position="26"/>
        <end position="555"/>
    </location>
</feature>
<feature type="repeat" description="Cell wall-binding" evidence="2">
    <location>
        <begin position="496"/>
        <end position="515"/>
    </location>
</feature>
<evidence type="ECO:0000313" key="4">
    <source>
        <dbReference type="EMBL" id="VDG74291.1"/>
    </source>
</evidence>
<keyword evidence="3" id="KW-0732">Signal</keyword>
<reference evidence="4 5" key="1">
    <citation type="submission" date="2018-11" db="EMBL/GenBank/DDBJ databases">
        <authorList>
            <consortium name="Pathogen Informatics"/>
        </authorList>
    </citation>
    <scope>NUCLEOTIDE SEQUENCE [LARGE SCALE GENOMIC DNA]</scope>
    <source>
        <strain evidence="4 5">NCTC10913</strain>
    </source>
</reference>
<keyword evidence="4" id="KW-0378">Hydrolase</keyword>
<evidence type="ECO:0000313" key="5">
    <source>
        <dbReference type="Proteomes" id="UP000277570"/>
    </source>
</evidence>
<dbReference type="InterPro" id="IPR018337">
    <property type="entry name" value="Cell_wall/Cho-bd_repeat"/>
</dbReference>
<keyword evidence="5" id="KW-1185">Reference proteome</keyword>
<comment type="caution">
    <text evidence="4">The sequence shown here is derived from an EMBL/GenBank/DDBJ whole genome shotgun (WGS) entry which is preliminary data.</text>
</comment>
<evidence type="ECO:0000256" key="3">
    <source>
        <dbReference type="SAM" id="SignalP"/>
    </source>
</evidence>
<evidence type="ECO:0000256" key="2">
    <source>
        <dbReference type="PROSITE-ProRule" id="PRU00591"/>
    </source>
</evidence>